<organism evidence="7 8">
    <name type="scientific">Ehrlichia chaffeensis (strain ATCC CRL-10679 / Arkansas)</name>
    <dbReference type="NCBI Taxonomy" id="205920"/>
    <lineage>
        <taxon>Bacteria</taxon>
        <taxon>Pseudomonadati</taxon>
        <taxon>Pseudomonadota</taxon>
        <taxon>Alphaproteobacteria</taxon>
        <taxon>Rickettsiales</taxon>
        <taxon>Anaplasmataceae</taxon>
        <taxon>Ehrlichia</taxon>
    </lineage>
</organism>
<dbReference type="EMBL" id="CP000236">
    <property type="protein sequence ID" value="ABD45512.1"/>
    <property type="molecule type" value="Genomic_DNA"/>
</dbReference>
<dbReference type="CDD" id="cd07185">
    <property type="entry name" value="OmpA_C-like"/>
    <property type="match status" value="1"/>
</dbReference>
<evidence type="ECO:0000256" key="1">
    <source>
        <dbReference type="ARBA" id="ARBA00004442"/>
    </source>
</evidence>
<dbReference type="InterPro" id="IPR006665">
    <property type="entry name" value="OmpA-like"/>
</dbReference>
<dbReference type="InterPro" id="IPR006664">
    <property type="entry name" value="OMP_bac"/>
</dbReference>
<proteinExistence type="predicted"/>
<keyword evidence="5" id="KW-0732">Signal</keyword>
<dbReference type="PANTHER" id="PTHR30329:SF21">
    <property type="entry name" value="LIPOPROTEIN YIAD-RELATED"/>
    <property type="match status" value="1"/>
</dbReference>
<dbReference type="KEGG" id="ech:ECH_0462"/>
<evidence type="ECO:0000256" key="3">
    <source>
        <dbReference type="ARBA" id="ARBA00023237"/>
    </source>
</evidence>
<name>Q2GH04_EHRCR</name>
<dbReference type="SUPFAM" id="SSF103088">
    <property type="entry name" value="OmpA-like"/>
    <property type="match status" value="1"/>
</dbReference>
<keyword evidence="2 4" id="KW-0472">Membrane</keyword>
<dbReference type="HOGENOM" id="CLU_016890_9_4_5"/>
<evidence type="ECO:0000256" key="2">
    <source>
        <dbReference type="ARBA" id="ARBA00023136"/>
    </source>
</evidence>
<dbReference type="Pfam" id="PF00691">
    <property type="entry name" value="OmpA"/>
    <property type="match status" value="1"/>
</dbReference>
<reference evidence="7 8" key="1">
    <citation type="journal article" date="2006" name="PLoS Genet.">
        <title>Comparative genomics of emerging human ehrlichiosis agents.</title>
        <authorList>
            <person name="Dunning Hotopp J.C."/>
            <person name="Lin M."/>
            <person name="Madupu R."/>
            <person name="Crabtree J."/>
            <person name="Angiuoli S.V."/>
            <person name="Eisen J.A."/>
            <person name="Seshadri R."/>
            <person name="Ren Q."/>
            <person name="Wu M."/>
            <person name="Utterback T.R."/>
            <person name="Smith S."/>
            <person name="Lewis M."/>
            <person name="Khouri H."/>
            <person name="Zhang C."/>
            <person name="Niu H."/>
            <person name="Lin Q."/>
            <person name="Ohashi N."/>
            <person name="Zhi N."/>
            <person name="Nelson W."/>
            <person name="Brinkac L.M."/>
            <person name="Dodson R.J."/>
            <person name="Rosovitz M.J."/>
            <person name="Sundaram J."/>
            <person name="Daugherty S.C."/>
            <person name="Davidsen T."/>
            <person name="Durkin A.S."/>
            <person name="Gwinn M."/>
            <person name="Haft D.H."/>
            <person name="Selengut J.D."/>
            <person name="Sullivan S.A."/>
            <person name="Zafar N."/>
            <person name="Zhou L."/>
            <person name="Benahmed F."/>
            <person name="Forberger H."/>
            <person name="Halpin R."/>
            <person name="Mulligan S."/>
            <person name="Robinson J."/>
            <person name="White O."/>
            <person name="Rikihisa Y."/>
            <person name="Tettelin H."/>
        </authorList>
    </citation>
    <scope>NUCLEOTIDE SEQUENCE [LARGE SCALE GENOMIC DNA]</scope>
    <source>
        <strain evidence="8">ATCC CRL-10679 / Arkansas</strain>
    </source>
</reference>
<evidence type="ECO:0000313" key="7">
    <source>
        <dbReference type="EMBL" id="ABD45512.1"/>
    </source>
</evidence>
<dbReference type="PANTHER" id="PTHR30329">
    <property type="entry name" value="STATOR ELEMENT OF FLAGELLAR MOTOR COMPLEX"/>
    <property type="match status" value="1"/>
</dbReference>
<keyword evidence="8" id="KW-1185">Reference proteome</keyword>
<feature type="signal peptide" evidence="5">
    <location>
        <begin position="1"/>
        <end position="24"/>
    </location>
</feature>
<dbReference type="SMR" id="Q2GH04"/>
<evidence type="ECO:0000256" key="4">
    <source>
        <dbReference type="PROSITE-ProRule" id="PRU00473"/>
    </source>
</evidence>
<gene>
    <name evidence="7" type="ordered locus">ECH_0462</name>
</gene>
<accession>Q2GH04</accession>
<feature type="domain" description="OmpA-like" evidence="6">
    <location>
        <begin position="33"/>
        <end position="157"/>
    </location>
</feature>
<dbReference type="GO" id="GO:0009279">
    <property type="term" value="C:cell outer membrane"/>
    <property type="evidence" value="ECO:0007669"/>
    <property type="project" value="UniProtKB-SubCell"/>
</dbReference>
<dbReference type="AlphaFoldDB" id="Q2GH04"/>
<dbReference type="PROSITE" id="PS51257">
    <property type="entry name" value="PROKAR_LIPOPROTEIN"/>
    <property type="match status" value="1"/>
</dbReference>
<protein>
    <submittedName>
        <fullName evidence="7">OmpA family protein</fullName>
    </submittedName>
</protein>
<dbReference type="OrthoDB" id="9809164at2"/>
<comment type="subcellular location">
    <subcellularLocation>
        <location evidence="1">Cell outer membrane</location>
    </subcellularLocation>
</comment>
<feature type="chain" id="PRO_5004208262" evidence="5">
    <location>
        <begin position="25"/>
        <end position="175"/>
    </location>
</feature>
<dbReference type="PRINTS" id="PR01021">
    <property type="entry name" value="OMPADOMAIN"/>
</dbReference>
<keyword evidence="3" id="KW-0998">Cell outer membrane</keyword>
<dbReference type="Proteomes" id="UP000008320">
    <property type="component" value="Chromosome"/>
</dbReference>
<sequence length="175" mass="19952">MKHKLVFIKFMLLCLILSSCKTTDHVPLVNVDHVFSNTKTIEKIYFGFGKATIEDSDKTILEKVMQKAEEYPDTNIIIVGHTDTRGTDEYNLELGKQRANAVKDFILERNKSLEDRIIIESKGKSEPAVLVYSNNPEEAEYAHTKNRRVVITLTDNLIYKAKSSDKDPSSNKTEQ</sequence>
<evidence type="ECO:0000259" key="6">
    <source>
        <dbReference type="PROSITE" id="PS51123"/>
    </source>
</evidence>
<dbReference type="InterPro" id="IPR050330">
    <property type="entry name" value="Bact_OuterMem_StrucFunc"/>
</dbReference>
<dbReference type="Gene3D" id="3.30.1330.60">
    <property type="entry name" value="OmpA-like domain"/>
    <property type="match status" value="1"/>
</dbReference>
<dbReference type="InterPro" id="IPR036737">
    <property type="entry name" value="OmpA-like_sf"/>
</dbReference>
<dbReference type="PROSITE" id="PS51123">
    <property type="entry name" value="OMPA_2"/>
    <property type="match status" value="1"/>
</dbReference>
<dbReference type="STRING" id="205920.ECH_0462"/>
<evidence type="ECO:0000313" key="8">
    <source>
        <dbReference type="Proteomes" id="UP000008320"/>
    </source>
</evidence>
<evidence type="ECO:0000256" key="5">
    <source>
        <dbReference type="SAM" id="SignalP"/>
    </source>
</evidence>
<dbReference type="eggNOG" id="COG2885">
    <property type="taxonomic scope" value="Bacteria"/>
</dbReference>